<comment type="caution">
    <text evidence="4">The sequence shown here is derived from an EMBL/GenBank/DDBJ whole genome shotgun (WGS) entry which is preliminary data.</text>
</comment>
<dbReference type="InterPro" id="IPR028082">
    <property type="entry name" value="Peripla_BP_I"/>
</dbReference>
<dbReference type="SMART" id="SM00257">
    <property type="entry name" value="LysM"/>
    <property type="match status" value="2"/>
</dbReference>
<gene>
    <name evidence="4" type="ORF">IAB75_09925</name>
</gene>
<accession>A0A940DSU7</accession>
<dbReference type="PROSITE" id="PS51782">
    <property type="entry name" value="LYSM"/>
    <property type="match status" value="2"/>
</dbReference>
<dbReference type="Gene3D" id="3.40.50.2300">
    <property type="match status" value="2"/>
</dbReference>
<reference evidence="4" key="1">
    <citation type="submission" date="2020-10" db="EMBL/GenBank/DDBJ databases">
        <authorList>
            <person name="Gilroy R."/>
        </authorList>
    </citation>
    <scope>NUCLEOTIDE SEQUENCE</scope>
    <source>
        <strain evidence="4">G3-8215</strain>
    </source>
</reference>
<sequence>MKNRFPAVLAIGLLIIVCQTDYSRAQDYTAPQVTVSKEKTKMGGKLYYSHIVLEKQTLYSISKAYGVSLDDIYSANPGLKETGLKKNAVILIPDLTVKEQEKGRKKAGKEEDKYTVHTVRWYEDLDVIAEKYDVTVESIMELNNLKGRKLKNRQKLRIPSATEVSAAEPDAAAQGPIVPATSGDVQNVSPENRTTTGISSSILPLFRKNSVDISLLLPLAAGDSTSGSRSNMDFYSGALLAARQLGKEGVGIDLSVYDVADGQMHITEERLKSSDVVIGPVSAGDLGRLLASAPHSTYIVSPLDHRAEPLALSYKNFIQAPSSSTAQYADLANWIREEKSPHDTVIIIHEKGIKDRTGINTLTQGLKENGIGFQTFSYNILEGRDIPDSLRSRMTLTARNHLMIASESEAFVNDVIRNINLMVHEKYDVAVYASSKIRGFDTIEGANLHNVNLHVSASYYIDYDQKEVQDFIMDYRALFNTEPTPFAFQGYDIILYFAGICSKYGNAWPAMLPLEEEELLQSGFRFSRVVVGQSEVGFANTAIRRITYGPDYSVSLSKGL</sequence>
<evidence type="ECO:0000259" key="2">
    <source>
        <dbReference type="PROSITE" id="PS50943"/>
    </source>
</evidence>
<dbReference type="InterPro" id="IPR018392">
    <property type="entry name" value="LysM"/>
</dbReference>
<dbReference type="SUPFAM" id="SSF54106">
    <property type="entry name" value="LysM domain"/>
    <property type="match status" value="2"/>
</dbReference>
<dbReference type="Gene3D" id="3.10.350.10">
    <property type="entry name" value="LysM domain"/>
    <property type="match status" value="2"/>
</dbReference>
<feature type="domain" description="HTH cro/C1-type" evidence="2">
    <location>
        <begin position="56"/>
        <end position="72"/>
    </location>
</feature>
<dbReference type="Pfam" id="PF01476">
    <property type="entry name" value="LysM"/>
    <property type="match status" value="2"/>
</dbReference>
<organism evidence="4 5">
    <name type="scientific">Candidatus Cryptobacteroides avicola</name>
    <dbReference type="NCBI Taxonomy" id="2840757"/>
    <lineage>
        <taxon>Bacteria</taxon>
        <taxon>Pseudomonadati</taxon>
        <taxon>Bacteroidota</taxon>
        <taxon>Bacteroidia</taxon>
        <taxon>Bacteroidales</taxon>
        <taxon>Candidatus Cryptobacteroides</taxon>
    </lineage>
</organism>
<dbReference type="SUPFAM" id="SSF53822">
    <property type="entry name" value="Periplasmic binding protein-like I"/>
    <property type="match status" value="1"/>
</dbReference>
<feature type="compositionally biased region" description="Polar residues" evidence="1">
    <location>
        <begin position="183"/>
        <end position="193"/>
    </location>
</feature>
<dbReference type="Proteomes" id="UP000725002">
    <property type="component" value="Unassembled WGS sequence"/>
</dbReference>
<feature type="domain" description="LysM" evidence="3">
    <location>
        <begin position="48"/>
        <end position="92"/>
    </location>
</feature>
<dbReference type="CDD" id="cd00118">
    <property type="entry name" value="LysM"/>
    <property type="match status" value="2"/>
</dbReference>
<proteinExistence type="predicted"/>
<evidence type="ECO:0000313" key="4">
    <source>
        <dbReference type="EMBL" id="MBO8484409.1"/>
    </source>
</evidence>
<name>A0A940DSU7_9BACT</name>
<dbReference type="PROSITE" id="PS50943">
    <property type="entry name" value="HTH_CROC1"/>
    <property type="match status" value="1"/>
</dbReference>
<dbReference type="InterPro" id="IPR036779">
    <property type="entry name" value="LysM_dom_sf"/>
</dbReference>
<protein>
    <submittedName>
        <fullName evidence="4">LysM peptidoglycan-binding domain-containing protein</fullName>
    </submittedName>
</protein>
<dbReference type="PANTHER" id="PTHR33734:SF22">
    <property type="entry name" value="MEMBRANE-BOUND LYTIC MUREIN TRANSGLYCOSYLASE D"/>
    <property type="match status" value="1"/>
</dbReference>
<feature type="domain" description="LysM" evidence="3">
    <location>
        <begin position="115"/>
        <end position="158"/>
    </location>
</feature>
<reference evidence="4" key="2">
    <citation type="journal article" date="2021" name="PeerJ">
        <title>Extensive microbial diversity within the chicken gut microbiome revealed by metagenomics and culture.</title>
        <authorList>
            <person name="Gilroy R."/>
            <person name="Ravi A."/>
            <person name="Getino M."/>
            <person name="Pursley I."/>
            <person name="Horton D.L."/>
            <person name="Alikhan N.F."/>
            <person name="Baker D."/>
            <person name="Gharbi K."/>
            <person name="Hall N."/>
            <person name="Watson M."/>
            <person name="Adriaenssens E.M."/>
            <person name="Foster-Nyarko E."/>
            <person name="Jarju S."/>
            <person name="Secka A."/>
            <person name="Antonio M."/>
            <person name="Oren A."/>
            <person name="Chaudhuri R.R."/>
            <person name="La Ragione R."/>
            <person name="Hildebrand F."/>
            <person name="Pallen M.J."/>
        </authorList>
    </citation>
    <scope>NUCLEOTIDE SEQUENCE</scope>
    <source>
        <strain evidence="4">G3-8215</strain>
    </source>
</reference>
<feature type="region of interest" description="Disordered" evidence="1">
    <location>
        <begin position="161"/>
        <end position="193"/>
    </location>
</feature>
<dbReference type="AlphaFoldDB" id="A0A940DSU7"/>
<dbReference type="InterPro" id="IPR001387">
    <property type="entry name" value="Cro/C1-type_HTH"/>
</dbReference>
<evidence type="ECO:0000259" key="3">
    <source>
        <dbReference type="PROSITE" id="PS51782"/>
    </source>
</evidence>
<dbReference type="GO" id="GO:0008932">
    <property type="term" value="F:lytic endotransglycosylase activity"/>
    <property type="evidence" value="ECO:0007669"/>
    <property type="project" value="TreeGrafter"/>
</dbReference>
<evidence type="ECO:0000256" key="1">
    <source>
        <dbReference type="SAM" id="MobiDB-lite"/>
    </source>
</evidence>
<dbReference type="PANTHER" id="PTHR33734">
    <property type="entry name" value="LYSM DOMAIN-CONTAINING GPI-ANCHORED PROTEIN 2"/>
    <property type="match status" value="1"/>
</dbReference>
<evidence type="ECO:0000313" key="5">
    <source>
        <dbReference type="Proteomes" id="UP000725002"/>
    </source>
</evidence>
<dbReference type="EMBL" id="JADILV010000073">
    <property type="protein sequence ID" value="MBO8484409.1"/>
    <property type="molecule type" value="Genomic_DNA"/>
</dbReference>